<organism evidence="1 2">
    <name type="scientific">Dermacentor silvarum</name>
    <name type="common">Tick</name>
    <dbReference type="NCBI Taxonomy" id="543639"/>
    <lineage>
        <taxon>Eukaryota</taxon>
        <taxon>Metazoa</taxon>
        <taxon>Ecdysozoa</taxon>
        <taxon>Arthropoda</taxon>
        <taxon>Chelicerata</taxon>
        <taxon>Arachnida</taxon>
        <taxon>Acari</taxon>
        <taxon>Parasitiformes</taxon>
        <taxon>Ixodida</taxon>
        <taxon>Ixodoidea</taxon>
        <taxon>Ixodidae</taxon>
        <taxon>Rhipicephalinae</taxon>
        <taxon>Dermacentor</taxon>
    </lineage>
</organism>
<protein>
    <submittedName>
        <fullName evidence="1">Uncharacterized protein</fullName>
    </submittedName>
</protein>
<accession>A0ACB8C4R1</accession>
<proteinExistence type="predicted"/>
<sequence>MRIAVNFLCMLSGSSKLVSFYQRASAYEKRTNIMSCECCATMDIFWSDVRRCCICILYSVAVALTEPRGSSGPEGPLSDTFHWFQILLTTLFWLVYDSMYAIALKSSAQVLGRYIDQEVKALRVFVSDHCVGFDHRADMTRRVEEVRLNIFAVLQLKREINDIWMWSLVVTSMHVLLIPCICVHEACYSAYAAEQRYGLVLYAVYIAYDFATLAHASQSLINRIQRLYDSINPEDMALEGGNFFRLKMSLLVSMMASVITYAVILRQTSQSVNRSHDIVV</sequence>
<gene>
    <name evidence="1" type="ORF">HPB49_018056</name>
</gene>
<comment type="caution">
    <text evidence="1">The sequence shown here is derived from an EMBL/GenBank/DDBJ whole genome shotgun (WGS) entry which is preliminary data.</text>
</comment>
<dbReference type="EMBL" id="CM023478">
    <property type="protein sequence ID" value="KAH7933842.1"/>
    <property type="molecule type" value="Genomic_DNA"/>
</dbReference>
<evidence type="ECO:0000313" key="1">
    <source>
        <dbReference type="EMBL" id="KAH7933842.1"/>
    </source>
</evidence>
<name>A0ACB8C4R1_DERSI</name>
<evidence type="ECO:0000313" key="2">
    <source>
        <dbReference type="Proteomes" id="UP000821865"/>
    </source>
</evidence>
<keyword evidence="2" id="KW-1185">Reference proteome</keyword>
<dbReference type="Proteomes" id="UP000821865">
    <property type="component" value="Chromosome 9"/>
</dbReference>
<reference evidence="1" key="1">
    <citation type="submission" date="2020-05" db="EMBL/GenBank/DDBJ databases">
        <title>Large-scale comparative analyses of tick genomes elucidate their genetic diversity and vector capacities.</title>
        <authorList>
            <person name="Jia N."/>
            <person name="Wang J."/>
            <person name="Shi W."/>
            <person name="Du L."/>
            <person name="Sun Y."/>
            <person name="Zhan W."/>
            <person name="Jiang J."/>
            <person name="Wang Q."/>
            <person name="Zhang B."/>
            <person name="Ji P."/>
            <person name="Sakyi L.B."/>
            <person name="Cui X."/>
            <person name="Yuan T."/>
            <person name="Jiang B."/>
            <person name="Yang W."/>
            <person name="Lam T.T.-Y."/>
            <person name="Chang Q."/>
            <person name="Ding S."/>
            <person name="Wang X."/>
            <person name="Zhu J."/>
            <person name="Ruan X."/>
            <person name="Zhao L."/>
            <person name="Wei J."/>
            <person name="Que T."/>
            <person name="Du C."/>
            <person name="Cheng J."/>
            <person name="Dai P."/>
            <person name="Han X."/>
            <person name="Huang E."/>
            <person name="Gao Y."/>
            <person name="Liu J."/>
            <person name="Shao H."/>
            <person name="Ye R."/>
            <person name="Li L."/>
            <person name="Wei W."/>
            <person name="Wang X."/>
            <person name="Wang C."/>
            <person name="Yang T."/>
            <person name="Huo Q."/>
            <person name="Li W."/>
            <person name="Guo W."/>
            <person name="Chen H."/>
            <person name="Zhou L."/>
            <person name="Ni X."/>
            <person name="Tian J."/>
            <person name="Zhou Y."/>
            <person name="Sheng Y."/>
            <person name="Liu T."/>
            <person name="Pan Y."/>
            <person name="Xia L."/>
            <person name="Li J."/>
            <person name="Zhao F."/>
            <person name="Cao W."/>
        </authorList>
    </citation>
    <scope>NUCLEOTIDE SEQUENCE</scope>
    <source>
        <strain evidence="1">Dsil-2018</strain>
    </source>
</reference>